<feature type="compositionally biased region" description="Polar residues" evidence="1">
    <location>
        <begin position="1070"/>
        <end position="1215"/>
    </location>
</feature>
<dbReference type="GO" id="GO:0001650">
    <property type="term" value="C:fibrillar center"/>
    <property type="evidence" value="ECO:0007669"/>
    <property type="project" value="TreeGrafter"/>
</dbReference>
<evidence type="ECO:0000256" key="1">
    <source>
        <dbReference type="SAM" id="MobiDB-lite"/>
    </source>
</evidence>
<evidence type="ECO:0000259" key="2">
    <source>
        <dbReference type="Pfam" id="PF20641"/>
    </source>
</evidence>
<evidence type="ECO:0000313" key="4">
    <source>
        <dbReference type="EMBL" id="TNM92414.1"/>
    </source>
</evidence>
<feature type="compositionally biased region" description="Polar residues" evidence="1">
    <location>
        <begin position="1043"/>
        <end position="1056"/>
    </location>
</feature>
<feature type="domain" description="TAF1C beta-propeller" evidence="2">
    <location>
        <begin position="274"/>
        <end position="411"/>
    </location>
</feature>
<dbReference type="AlphaFoldDB" id="A0A4Z2BJ67"/>
<sequence length="1270" mass="142210">MDYQFPSQLFPGFYNRGPPDSVSQHRAGSWGGYDRVTPVGGAGDLSSWTFTARHQVKGEVWSPTEPAPVPLLSPKHSVLWPSTPPDPMDFVDHMQNFYSDHYQDAFGCMSEILGHDFNFESKKCKLYSANMQKMKRFVDMMKFKKCELAYSSKVMDSYATMLTDVMHTIPPQLLGSLLHEELTGQRDRMLVSEEATGGALAFVPFSHSGSGSQHGCLIYPRRGLHLLNFHTVALQHQREGPSCVDAKSHPPFSFQLRGPVRQISTASLFNHCCVAVRSDHLCGVWRFAETVKPRLLQAINTTEVATCISVSPHILGEVLVASERGAAVLWTVGRGIQKIREDEDNLYFNAKSSWRWCEFSAHPRVILYADRTGVELTDIREKSATTHTLFHISNTSECRSGERLFLSRYLGEVHPFHHLITTQYSAYVVDERFAAMPMIKLDHVMQLPPIFCEIVPGCDASISSGGESRTTKILLGSHRSQEITMLQYSGGRAEASLSQGPPRSLHRPQDSLKHLPVQIPHRLVTAKSRLSSPALGLTCMHKTGRAEECICVLQLTEAGDIFYQILQPEASVGEELLPQTCESHPPPAELLVHGPPQMQQGASNMDSHYSSELEMKSKALKRRMSGPPLVQNDEADAVCDADDGNVCTVLTATTETPQSVKGNIGDKSVAKLSSGSLFTWKRWLQKLMRRSHRTKFGPHALQHVLVSTKGLLHHSAEELMDPSEEQCVERLWQDLTKCMSERSLLVGSTVSASLSPPEVVPLPNVVETDTWTDDLSNRLTVSWQGEDAWHSWWKEKLGLDREQKVEALKRKRRREKEARRASGHHPKLSDSFSSSASCLSEWDNFSDSTSWFSTASQATWSDSDTGSTQRSQDLPRAATQSTAPTGSPVPTLTATSHVKNKQSTLKSPSSSCPLLGSQTPTENFTQARQRTRHTLDSYLSSQDDENHFQEVGHIIQSRSNVPSFQFQSSQPFSQSRARVDLSPEQPRLSQSQDRPALSHSQDRPRLSQFQDRPALSQSQDRPRLSQSQDQPALSHSQDRPRLSQFQDQPALSQSQDRPALSHSQDRPRLSQFQDRPALSQSQDRPRLSQSQDRPALSQFQHWPALSQSQSQDRPRLSQSQDRPALSQSQDRPRLSQSQDRPALSQSQDRPRLSQSLDRPRLSQSRPALSQFQHRPALSQSQDRPALSQSQDRPRLSQSLDRPRLSQSRPALSQFQHRPALSQSQSQSQSRPALSQSQDRPALSQSQSQSSQSRLGISQSSQPKKKSRMGF</sequence>
<feature type="region of interest" description="Disordered" evidence="1">
    <location>
        <begin position="810"/>
        <end position="834"/>
    </location>
</feature>
<feature type="region of interest" description="Disordered" evidence="1">
    <location>
        <begin position="857"/>
        <end position="931"/>
    </location>
</feature>
<dbReference type="Pfam" id="PF20641">
    <property type="entry name" value="TAF1C_beta-prop"/>
    <property type="match status" value="1"/>
</dbReference>
<feature type="region of interest" description="Disordered" evidence="1">
    <location>
        <begin position="963"/>
        <end position="1270"/>
    </location>
</feature>
<feature type="domain" description="TAF1C helical bundle" evidence="3">
    <location>
        <begin position="527"/>
        <end position="816"/>
    </location>
</feature>
<proteinExistence type="predicted"/>
<dbReference type="Proteomes" id="UP000516260">
    <property type="component" value="Chromosome 21"/>
</dbReference>
<dbReference type="InterPro" id="IPR049090">
    <property type="entry name" value="TAF1C_HB"/>
</dbReference>
<dbReference type="GO" id="GO:0001164">
    <property type="term" value="F:RNA polymerase I core promoter sequence-specific DNA binding"/>
    <property type="evidence" value="ECO:0007669"/>
    <property type="project" value="TreeGrafter"/>
</dbReference>
<feature type="compositionally biased region" description="Low complexity" evidence="1">
    <location>
        <begin position="1217"/>
        <end position="1261"/>
    </location>
</feature>
<accession>A0A4Z2BJ67</accession>
<organism evidence="4 5">
    <name type="scientific">Takifugu bimaculatus</name>
    <dbReference type="NCBI Taxonomy" id="433685"/>
    <lineage>
        <taxon>Eukaryota</taxon>
        <taxon>Metazoa</taxon>
        <taxon>Chordata</taxon>
        <taxon>Craniata</taxon>
        <taxon>Vertebrata</taxon>
        <taxon>Euteleostomi</taxon>
        <taxon>Actinopterygii</taxon>
        <taxon>Neopterygii</taxon>
        <taxon>Teleostei</taxon>
        <taxon>Neoteleostei</taxon>
        <taxon>Acanthomorphata</taxon>
        <taxon>Eupercaria</taxon>
        <taxon>Tetraodontiformes</taxon>
        <taxon>Tetradontoidea</taxon>
        <taxon>Tetraodontidae</taxon>
        <taxon>Takifugu</taxon>
    </lineage>
</organism>
<dbReference type="EMBL" id="SWLE01000014">
    <property type="protein sequence ID" value="TNM92414.1"/>
    <property type="molecule type" value="Genomic_DNA"/>
</dbReference>
<keyword evidence="5" id="KW-1185">Reference proteome</keyword>
<dbReference type="PANTHER" id="PTHR15319:SF1">
    <property type="entry name" value="TATA BOX-BINDING PROTEIN-ASSOCIATED FACTOR RNA POLYMERASE I SUBUNIT C"/>
    <property type="match status" value="1"/>
</dbReference>
<dbReference type="InterPro" id="IPR049087">
    <property type="entry name" value="TAF1C_beta-prop"/>
</dbReference>
<evidence type="ECO:0000313" key="5">
    <source>
        <dbReference type="Proteomes" id="UP000516260"/>
    </source>
</evidence>
<comment type="caution">
    <text evidence="4">The sequence shown here is derived from an EMBL/GenBank/DDBJ whole genome shotgun (WGS) entry which is preliminary data.</text>
</comment>
<dbReference type="InterPro" id="IPR038801">
    <property type="entry name" value="TAF1C"/>
</dbReference>
<evidence type="ECO:0000259" key="3">
    <source>
        <dbReference type="Pfam" id="PF20642"/>
    </source>
</evidence>
<reference evidence="4 5" key="1">
    <citation type="submission" date="2019-04" db="EMBL/GenBank/DDBJ databases">
        <title>The sequence and de novo assembly of Takifugu bimaculatus genome using PacBio and Hi-C technologies.</title>
        <authorList>
            <person name="Xu P."/>
            <person name="Liu B."/>
            <person name="Zhou Z."/>
        </authorList>
    </citation>
    <scope>NUCLEOTIDE SEQUENCE [LARGE SCALE GENOMIC DNA]</scope>
    <source>
        <strain evidence="4">TB-2018</strain>
        <tissue evidence="4">Muscle</tissue>
    </source>
</reference>
<dbReference type="PANTHER" id="PTHR15319">
    <property type="entry name" value="TATA BOX-BINDING PROTEIN ASSOCIATED FACTOR RNA POLYMERASE I SUBUNIT C"/>
    <property type="match status" value="1"/>
</dbReference>
<name>A0A4Z2BJ67_9TELE</name>
<dbReference type="Pfam" id="PF20642">
    <property type="entry name" value="TAF1C_HB"/>
    <property type="match status" value="1"/>
</dbReference>
<feature type="compositionally biased region" description="Polar residues" evidence="1">
    <location>
        <begin position="1007"/>
        <end position="1035"/>
    </location>
</feature>
<gene>
    <name evidence="4" type="ORF">fugu_019426</name>
</gene>
<feature type="compositionally biased region" description="Polar residues" evidence="1">
    <location>
        <begin position="857"/>
        <end position="928"/>
    </location>
</feature>
<feature type="compositionally biased region" description="Low complexity" evidence="1">
    <location>
        <begin position="963"/>
        <end position="975"/>
    </location>
</feature>
<protein>
    <submittedName>
        <fullName evidence="4">Uncharacterized protein</fullName>
    </submittedName>
</protein>